<feature type="transmembrane region" description="Helical" evidence="7">
    <location>
        <begin position="155"/>
        <end position="175"/>
    </location>
</feature>
<evidence type="ECO:0000256" key="4">
    <source>
        <dbReference type="ARBA" id="ARBA00022989"/>
    </source>
</evidence>
<dbReference type="PANTHER" id="PTHR30213">
    <property type="entry name" value="INNER MEMBRANE PROTEIN YHJD"/>
    <property type="match status" value="1"/>
</dbReference>
<evidence type="ECO:0000256" key="6">
    <source>
        <dbReference type="SAM" id="Coils"/>
    </source>
</evidence>
<dbReference type="HOGENOM" id="CLU_050028_1_0_11"/>
<feature type="transmembrane region" description="Helical" evidence="7">
    <location>
        <begin position="83"/>
        <end position="107"/>
    </location>
</feature>
<comment type="subcellular location">
    <subcellularLocation>
        <location evidence="1">Cell membrane</location>
        <topology evidence="1">Multi-pass membrane protein</topology>
    </subcellularLocation>
</comment>
<dbReference type="InterPro" id="IPR017039">
    <property type="entry name" value="Virul_fac_BrkB"/>
</dbReference>
<evidence type="ECO:0000313" key="9">
    <source>
        <dbReference type="Proteomes" id="UP000010301"/>
    </source>
</evidence>
<dbReference type="EMBL" id="ACFG01000029">
    <property type="protein sequence ID" value="EEH64132.1"/>
    <property type="molecule type" value="Genomic_DNA"/>
</dbReference>
<accession>C0VZL3</accession>
<feature type="transmembrane region" description="Helical" evidence="7">
    <location>
        <begin position="276"/>
        <end position="294"/>
    </location>
</feature>
<keyword evidence="3 7" id="KW-0812">Transmembrane</keyword>
<feature type="coiled-coil region" evidence="6">
    <location>
        <begin position="402"/>
        <end position="429"/>
    </location>
</feature>
<dbReference type="Pfam" id="PF03631">
    <property type="entry name" value="Virul_fac_BrkB"/>
    <property type="match status" value="1"/>
</dbReference>
<dbReference type="PANTHER" id="PTHR30213:SF1">
    <property type="entry name" value="INNER MEMBRANE PROTEIN YHJD"/>
    <property type="match status" value="1"/>
</dbReference>
<evidence type="ECO:0000313" key="8">
    <source>
        <dbReference type="EMBL" id="EEH64132.1"/>
    </source>
</evidence>
<dbReference type="eggNOG" id="COG1295">
    <property type="taxonomic scope" value="Bacteria"/>
</dbReference>
<evidence type="ECO:0000256" key="2">
    <source>
        <dbReference type="ARBA" id="ARBA00022475"/>
    </source>
</evidence>
<organism evidence="8 9">
    <name type="scientific">Gleimia coleocanis DSM 15436</name>
    <dbReference type="NCBI Taxonomy" id="525245"/>
    <lineage>
        <taxon>Bacteria</taxon>
        <taxon>Bacillati</taxon>
        <taxon>Actinomycetota</taxon>
        <taxon>Actinomycetes</taxon>
        <taxon>Actinomycetales</taxon>
        <taxon>Actinomycetaceae</taxon>
        <taxon>Gleimia</taxon>
    </lineage>
</organism>
<evidence type="ECO:0000256" key="7">
    <source>
        <dbReference type="SAM" id="Phobius"/>
    </source>
</evidence>
<comment type="caution">
    <text evidence="8">The sequence shown here is derived from an EMBL/GenBank/DDBJ whole genome shotgun (WGS) entry which is preliminary data.</text>
</comment>
<dbReference type="STRING" id="525245.HMPREF0044_0603"/>
<keyword evidence="6" id="KW-0175">Coiled coil</keyword>
<feature type="transmembrane region" description="Helical" evidence="7">
    <location>
        <begin position="306"/>
        <end position="328"/>
    </location>
</feature>
<keyword evidence="4 7" id="KW-1133">Transmembrane helix</keyword>
<reference evidence="8 9" key="1">
    <citation type="submission" date="2009-01" db="EMBL/GenBank/DDBJ databases">
        <authorList>
            <person name="Qin X."/>
            <person name="Bachman B."/>
            <person name="Battles P."/>
            <person name="Bell A."/>
            <person name="Bess C."/>
            <person name="Bickham C."/>
            <person name="Chaboub L."/>
            <person name="Chen D."/>
            <person name="Coyle M."/>
            <person name="Deiros D.R."/>
            <person name="Dinh H."/>
            <person name="Forbes L."/>
            <person name="Fowler G."/>
            <person name="Francisco L."/>
            <person name="Fu Q."/>
            <person name="Gubbala S."/>
            <person name="Hale W."/>
            <person name="Han Y."/>
            <person name="Hemphill L."/>
            <person name="Highlander S.K."/>
            <person name="Hirani K."/>
            <person name="Hogues M."/>
            <person name="Jackson L."/>
            <person name="Jakkamsetti A."/>
            <person name="Javaid M."/>
            <person name="Jiang H."/>
            <person name="Korchina V."/>
            <person name="Kovar C."/>
            <person name="Lara F."/>
            <person name="Lee S."/>
            <person name="Mata R."/>
            <person name="Mathew T."/>
            <person name="Moen C."/>
            <person name="Morales K."/>
            <person name="Munidasa M."/>
            <person name="Nazareth L."/>
            <person name="Ngo R."/>
            <person name="Nguyen L."/>
            <person name="Okwuonu G."/>
            <person name="Ongeri F."/>
            <person name="Patil S."/>
            <person name="Petrosino J."/>
            <person name="Pham C."/>
            <person name="Pham P."/>
            <person name="Pu L.-L."/>
            <person name="Puazo M."/>
            <person name="Raj R."/>
            <person name="Reid J."/>
            <person name="Rouhana J."/>
            <person name="Saada N."/>
            <person name="Shang Y."/>
            <person name="Simmons D."/>
            <person name="Thornton R."/>
            <person name="Warren J."/>
            <person name="Weissenberger G."/>
            <person name="Zhang J."/>
            <person name="Zhang L."/>
            <person name="Zhou C."/>
            <person name="Zhu D."/>
            <person name="Muzny D."/>
            <person name="Worley K."/>
            <person name="Gibbs R."/>
        </authorList>
    </citation>
    <scope>NUCLEOTIDE SEQUENCE [LARGE SCALE GENOMIC DNA]</scope>
    <source>
        <strain evidence="8 9">DSM 15436</strain>
    </source>
</reference>
<feature type="transmembrane region" description="Helical" evidence="7">
    <location>
        <begin position="202"/>
        <end position="230"/>
    </location>
</feature>
<protein>
    <submittedName>
        <fullName evidence="8">Ribonuclease BN-like family protein</fullName>
    </submittedName>
</protein>
<evidence type="ECO:0000256" key="3">
    <source>
        <dbReference type="ARBA" id="ARBA00022692"/>
    </source>
</evidence>
<keyword evidence="9" id="KW-1185">Reference proteome</keyword>
<evidence type="ECO:0000256" key="1">
    <source>
        <dbReference type="ARBA" id="ARBA00004651"/>
    </source>
</evidence>
<feature type="transmembrane region" description="Helical" evidence="7">
    <location>
        <begin position="242"/>
        <end position="264"/>
    </location>
</feature>
<keyword evidence="2" id="KW-1003">Cell membrane</keyword>
<dbReference type="AlphaFoldDB" id="C0VZL3"/>
<gene>
    <name evidence="8" type="ORF">HMPREF0044_0603</name>
</gene>
<keyword evidence="5 7" id="KW-0472">Membrane</keyword>
<dbReference type="GO" id="GO:0005886">
    <property type="term" value="C:plasma membrane"/>
    <property type="evidence" value="ECO:0007669"/>
    <property type="project" value="UniProtKB-SubCell"/>
</dbReference>
<proteinExistence type="predicted"/>
<dbReference type="RefSeq" id="WP_006546063.1">
    <property type="nucleotide sequence ID" value="NZ_DS999539.1"/>
</dbReference>
<dbReference type="Proteomes" id="UP000010301">
    <property type="component" value="Unassembled WGS sequence"/>
</dbReference>
<sequence>MSDIQPVVEAPVYACSASVIDANPPWMPWEPRPADAPPLLGPTLKEALYADGLATKGTKLYEWYSHSRVGRALARYGLKRGHLLAGGISYVAMFSITAAVAIGWTIFMAVLGHNEPLRVSTLTAIDKAMPGLLITPDDPNNGLLNPDSLILKSPFTIAGFIATVSLFLSASRVMAALKTSLWSMFGIVHLPDKPVVAQVRDYAGFFLLTLGVLVTAALGVLTSTLSTLVIEALGISGAFSTFLLQASSLLIAFLVDAVVFAILVRFIAGVRVPKWDLIWGSLMLGVASGAVRYLGTSAVGSVNDPVLAAGAAVITLMLWINLIARLVLMIAAWMANPPFAGAAKNKAHVHGVSFPNYVSMSAPETLDWPRHTLTGDMDRDPRHDPDAVETVLDSSLWNSRRVVRLRVQIERLEEKLDKLRRELWSLGVQKPQK</sequence>
<evidence type="ECO:0000256" key="5">
    <source>
        <dbReference type="ARBA" id="ARBA00023136"/>
    </source>
</evidence>
<name>C0VZL3_9ACTO</name>